<dbReference type="GO" id="GO:0006623">
    <property type="term" value="P:protein targeting to vacuole"/>
    <property type="evidence" value="ECO:0007669"/>
    <property type="project" value="UniProtKB-UniRule"/>
</dbReference>
<dbReference type="EMBL" id="JAPTSV010000002">
    <property type="protein sequence ID" value="KAJ1530529.1"/>
    <property type="molecule type" value="Genomic_DNA"/>
</dbReference>
<feature type="domain" description="FUZ/MON1/HPS1 first Longin" evidence="3">
    <location>
        <begin position="135"/>
        <end position="257"/>
    </location>
</feature>
<dbReference type="GO" id="GO:0032510">
    <property type="term" value="P:endosome to lysosome transport via multivesicular body sorting pathway"/>
    <property type="evidence" value="ECO:0007669"/>
    <property type="project" value="TreeGrafter"/>
</dbReference>
<evidence type="ECO:0000313" key="6">
    <source>
        <dbReference type="EMBL" id="KAJ1530529.1"/>
    </source>
</evidence>
<feature type="domain" description="FUZ/MON1/HPS1 third Longin" evidence="5">
    <location>
        <begin position="427"/>
        <end position="524"/>
    </location>
</feature>
<dbReference type="AlphaFoldDB" id="A0AAV7XVD1"/>
<evidence type="ECO:0000313" key="7">
    <source>
        <dbReference type="Proteomes" id="UP001075354"/>
    </source>
</evidence>
<dbReference type="GO" id="GO:0035658">
    <property type="term" value="C:Mon1-Ccz1 complex"/>
    <property type="evidence" value="ECO:0007669"/>
    <property type="project" value="TreeGrafter"/>
</dbReference>
<keyword evidence="7" id="KW-1185">Reference proteome</keyword>
<comment type="similarity">
    <text evidence="1 2">Belongs to the MON1/SAND family.</text>
</comment>
<dbReference type="PANTHER" id="PTHR13027">
    <property type="entry name" value="SAND PROTEIN-RELATED"/>
    <property type="match status" value="1"/>
</dbReference>
<accession>A0AAV7XVD1</accession>
<gene>
    <name evidence="6" type="ORF">ONE63_005419</name>
</gene>
<evidence type="ECO:0000259" key="4">
    <source>
        <dbReference type="Pfam" id="PF19037"/>
    </source>
</evidence>
<name>A0AAV7XVD1_9NEOP</name>
<dbReference type="InterPro" id="IPR043970">
    <property type="entry name" value="FUZ/MON1/HPS1_longin_3"/>
</dbReference>
<protein>
    <recommendedName>
        <fullName evidence="2">Vacuolar fusion protein MON1 homolog</fullName>
    </recommendedName>
</protein>
<dbReference type="Pfam" id="PF19036">
    <property type="entry name" value="Fuz_longin_1"/>
    <property type="match status" value="1"/>
</dbReference>
<dbReference type="InterPro" id="IPR004353">
    <property type="entry name" value="Mon1"/>
</dbReference>
<dbReference type="PRINTS" id="PR01546">
    <property type="entry name" value="YEAST73DUF"/>
</dbReference>
<dbReference type="Proteomes" id="UP001075354">
    <property type="component" value="Chromosome 2"/>
</dbReference>
<dbReference type="Pfam" id="PF19038">
    <property type="entry name" value="Fuz_longin_3"/>
    <property type="match status" value="1"/>
</dbReference>
<feature type="domain" description="FUZ/MON1/HPS1 second Longin" evidence="4">
    <location>
        <begin position="297"/>
        <end position="396"/>
    </location>
</feature>
<dbReference type="Pfam" id="PF19037">
    <property type="entry name" value="Fuz_longin_2"/>
    <property type="match status" value="1"/>
</dbReference>
<dbReference type="InterPro" id="IPR043971">
    <property type="entry name" value="FUZ/MON1/HPS1_longin_2"/>
</dbReference>
<evidence type="ECO:0000259" key="5">
    <source>
        <dbReference type="Pfam" id="PF19038"/>
    </source>
</evidence>
<reference evidence="6" key="1">
    <citation type="submission" date="2022-12" db="EMBL/GenBank/DDBJ databases">
        <title>Chromosome-level genome assembly of the bean flower thrips Megalurothrips usitatus.</title>
        <authorList>
            <person name="Ma L."/>
            <person name="Liu Q."/>
            <person name="Li H."/>
            <person name="Cai W."/>
        </authorList>
    </citation>
    <scope>NUCLEOTIDE SEQUENCE</scope>
    <source>
        <strain evidence="6">Cailab_2022a</strain>
    </source>
</reference>
<comment type="function">
    <text evidence="2">Plays an important role in membrane trafficking through the secretory apparatus.</text>
</comment>
<dbReference type="InterPro" id="IPR043972">
    <property type="entry name" value="FUZ/MON1/HPS1_longin_1"/>
</dbReference>
<sequence length="536" mass="59604">MAVICPHDVVNMASTMKSNEDLDESGENHEGKHPEGNLLHFEPEVAVESMLVPTDSFESFEQEAPAGSASLQPDSNLLKCQNTEENTPDKVARDTDTNVASRSISELSLVSEECIEHQHVEEELSNSKEWRSQEKHIFILSSAGKPIYSRHGSEDKLVTLFGVMQALVSFIGDDGDTIRSIHTQGTSFLFLIKGPIILACVYKSRESVAQITVQLNYVYSQIVSVLTLEQLTRIFEQRRNYDLRRLLAGAERLIDHLLIALETQPALLLGAVQCLPLVSTTRDAITNVIVSSCNKIKKLVFAILVGGNQLVTLIRMKNFFLHPADLHLILNLVNSSESFKAAESWTPICLPKFSSDGFLHAHVSYLAEDCQACLLLLTVDPDLFFPLSEAKQKIVEKLRRASLLQSINAALAHTGTPVSQLGVPEARHFLYKCKATAQFWGPVPAPPYQTTEGAKRLLDQYRVLHHRLHAPAQPLKLLYLQDNAETMLGWVTTGFELYVAFEPLVTKANAIGAVNKIVRWIKKDDNGLFITNAPTF</sequence>
<evidence type="ECO:0000259" key="3">
    <source>
        <dbReference type="Pfam" id="PF19036"/>
    </source>
</evidence>
<organism evidence="6 7">
    <name type="scientific">Megalurothrips usitatus</name>
    <name type="common">bean blossom thrips</name>
    <dbReference type="NCBI Taxonomy" id="439358"/>
    <lineage>
        <taxon>Eukaryota</taxon>
        <taxon>Metazoa</taxon>
        <taxon>Ecdysozoa</taxon>
        <taxon>Arthropoda</taxon>
        <taxon>Hexapoda</taxon>
        <taxon>Insecta</taxon>
        <taxon>Pterygota</taxon>
        <taxon>Neoptera</taxon>
        <taxon>Paraneoptera</taxon>
        <taxon>Thysanoptera</taxon>
        <taxon>Terebrantia</taxon>
        <taxon>Thripoidea</taxon>
        <taxon>Thripidae</taxon>
        <taxon>Megalurothrips</taxon>
    </lineage>
</organism>
<proteinExistence type="inferred from homology"/>
<dbReference type="PANTHER" id="PTHR13027:SF7">
    <property type="entry name" value="VACUOLAR FUSION PROTEIN MON1 HOMOLOG"/>
    <property type="match status" value="1"/>
</dbReference>
<evidence type="ECO:0000256" key="1">
    <source>
        <dbReference type="ARBA" id="ARBA00008968"/>
    </source>
</evidence>
<evidence type="ECO:0000256" key="2">
    <source>
        <dbReference type="RuleBase" id="RU367048"/>
    </source>
</evidence>
<comment type="caution">
    <text evidence="6">The sequence shown here is derived from an EMBL/GenBank/DDBJ whole genome shotgun (WGS) entry which is preliminary data.</text>
</comment>